<protein>
    <submittedName>
        <fullName evidence="1">Uncharacterized protein</fullName>
    </submittedName>
</protein>
<keyword evidence="2" id="KW-1185">Reference proteome</keyword>
<evidence type="ECO:0000313" key="2">
    <source>
        <dbReference type="Proteomes" id="UP000298030"/>
    </source>
</evidence>
<dbReference type="EMBL" id="QPFP01000066">
    <property type="protein sequence ID" value="TEB24459.1"/>
    <property type="molecule type" value="Genomic_DNA"/>
</dbReference>
<proteinExistence type="predicted"/>
<gene>
    <name evidence="1" type="ORF">FA13DRAFT_1739172</name>
</gene>
<dbReference type="AlphaFoldDB" id="A0A4Y7ST76"/>
<organism evidence="1 2">
    <name type="scientific">Coprinellus micaceus</name>
    <name type="common">Glistening ink-cap mushroom</name>
    <name type="synonym">Coprinus micaceus</name>
    <dbReference type="NCBI Taxonomy" id="71717"/>
    <lineage>
        <taxon>Eukaryota</taxon>
        <taxon>Fungi</taxon>
        <taxon>Dikarya</taxon>
        <taxon>Basidiomycota</taxon>
        <taxon>Agaricomycotina</taxon>
        <taxon>Agaricomycetes</taxon>
        <taxon>Agaricomycetidae</taxon>
        <taxon>Agaricales</taxon>
        <taxon>Agaricineae</taxon>
        <taxon>Psathyrellaceae</taxon>
        <taxon>Coprinellus</taxon>
    </lineage>
</organism>
<reference evidence="1 2" key="1">
    <citation type="journal article" date="2019" name="Nat. Ecol. Evol.">
        <title>Megaphylogeny resolves global patterns of mushroom evolution.</title>
        <authorList>
            <person name="Varga T."/>
            <person name="Krizsan K."/>
            <person name="Foldi C."/>
            <person name="Dima B."/>
            <person name="Sanchez-Garcia M."/>
            <person name="Sanchez-Ramirez S."/>
            <person name="Szollosi G.J."/>
            <person name="Szarkandi J.G."/>
            <person name="Papp V."/>
            <person name="Albert L."/>
            <person name="Andreopoulos W."/>
            <person name="Angelini C."/>
            <person name="Antonin V."/>
            <person name="Barry K.W."/>
            <person name="Bougher N.L."/>
            <person name="Buchanan P."/>
            <person name="Buyck B."/>
            <person name="Bense V."/>
            <person name="Catcheside P."/>
            <person name="Chovatia M."/>
            <person name="Cooper J."/>
            <person name="Damon W."/>
            <person name="Desjardin D."/>
            <person name="Finy P."/>
            <person name="Geml J."/>
            <person name="Haridas S."/>
            <person name="Hughes K."/>
            <person name="Justo A."/>
            <person name="Karasinski D."/>
            <person name="Kautmanova I."/>
            <person name="Kiss B."/>
            <person name="Kocsube S."/>
            <person name="Kotiranta H."/>
            <person name="LaButti K.M."/>
            <person name="Lechner B.E."/>
            <person name="Liimatainen K."/>
            <person name="Lipzen A."/>
            <person name="Lukacs Z."/>
            <person name="Mihaltcheva S."/>
            <person name="Morgado L.N."/>
            <person name="Niskanen T."/>
            <person name="Noordeloos M.E."/>
            <person name="Ohm R.A."/>
            <person name="Ortiz-Santana B."/>
            <person name="Ovrebo C."/>
            <person name="Racz N."/>
            <person name="Riley R."/>
            <person name="Savchenko A."/>
            <person name="Shiryaev A."/>
            <person name="Soop K."/>
            <person name="Spirin V."/>
            <person name="Szebenyi C."/>
            <person name="Tomsovsky M."/>
            <person name="Tulloss R.E."/>
            <person name="Uehling J."/>
            <person name="Grigoriev I.V."/>
            <person name="Vagvolgyi C."/>
            <person name="Papp T."/>
            <person name="Martin F.M."/>
            <person name="Miettinen O."/>
            <person name="Hibbett D.S."/>
            <person name="Nagy L.G."/>
        </authorList>
    </citation>
    <scope>NUCLEOTIDE SEQUENCE [LARGE SCALE GENOMIC DNA]</scope>
    <source>
        <strain evidence="1 2">FP101781</strain>
    </source>
</reference>
<dbReference type="OrthoDB" id="10360435at2759"/>
<accession>A0A4Y7ST76</accession>
<sequence>MGIEDDLDSLFGRLSISHSETLPTKVHRFVTNLFQHHGVEVPPASWFKKYIPNSDPHGITYDALIRLEERAPTYSPSTPEDIWDTVPLKVLIRWYLILGCEAYKETEVHRDSCTWLDCEVCLRDEELIGDALRCWQYREWFERYQEEVMKIPQYAKSPILGIPSEVLGEFKQRFDGEPFGEDVDMKL</sequence>
<dbReference type="Proteomes" id="UP000298030">
    <property type="component" value="Unassembled WGS sequence"/>
</dbReference>
<name>A0A4Y7ST76_COPMI</name>
<evidence type="ECO:0000313" key="1">
    <source>
        <dbReference type="EMBL" id="TEB24459.1"/>
    </source>
</evidence>
<comment type="caution">
    <text evidence="1">The sequence shown here is derived from an EMBL/GenBank/DDBJ whole genome shotgun (WGS) entry which is preliminary data.</text>
</comment>